<dbReference type="EMBL" id="CAJVCH010257657">
    <property type="protein sequence ID" value="CAG7733847.1"/>
    <property type="molecule type" value="Genomic_DNA"/>
</dbReference>
<organism evidence="1 2">
    <name type="scientific">Allacma fusca</name>
    <dbReference type="NCBI Taxonomy" id="39272"/>
    <lineage>
        <taxon>Eukaryota</taxon>
        <taxon>Metazoa</taxon>
        <taxon>Ecdysozoa</taxon>
        <taxon>Arthropoda</taxon>
        <taxon>Hexapoda</taxon>
        <taxon>Collembola</taxon>
        <taxon>Symphypleona</taxon>
        <taxon>Sminthuridae</taxon>
        <taxon>Allacma</taxon>
    </lineage>
</organism>
<sequence>KPVDLILATIGSVPVPFPPRLGHEDQLVMWTGASFEIPDKLFTPCCVVVGPHCIGLPDVPYAARLKDSVSMKFRIISSLQYIPCKTGDREQDQMLAKKECRDREML</sequence>
<name>A0A8J2PCZ6_9HEXA</name>
<dbReference type="AlphaFoldDB" id="A0A8J2PCZ6"/>
<accession>A0A8J2PCZ6</accession>
<proteinExistence type="predicted"/>
<dbReference type="Proteomes" id="UP000708208">
    <property type="component" value="Unassembled WGS sequence"/>
</dbReference>
<evidence type="ECO:0000313" key="2">
    <source>
        <dbReference type="Proteomes" id="UP000708208"/>
    </source>
</evidence>
<comment type="caution">
    <text evidence="1">The sequence shown here is derived from an EMBL/GenBank/DDBJ whole genome shotgun (WGS) entry which is preliminary data.</text>
</comment>
<reference evidence="1" key="1">
    <citation type="submission" date="2021-06" db="EMBL/GenBank/DDBJ databases">
        <authorList>
            <person name="Hodson N. C."/>
            <person name="Mongue J. A."/>
            <person name="Jaron S. K."/>
        </authorList>
    </citation>
    <scope>NUCLEOTIDE SEQUENCE</scope>
</reference>
<keyword evidence="2" id="KW-1185">Reference proteome</keyword>
<protein>
    <submittedName>
        <fullName evidence="1">Uncharacterized protein</fullName>
    </submittedName>
</protein>
<evidence type="ECO:0000313" key="1">
    <source>
        <dbReference type="EMBL" id="CAG7733847.1"/>
    </source>
</evidence>
<gene>
    <name evidence="1" type="ORF">AFUS01_LOCUS22269</name>
</gene>
<feature type="non-terminal residue" evidence="1">
    <location>
        <position position="1"/>
    </location>
</feature>